<dbReference type="GO" id="GO:0016791">
    <property type="term" value="F:phosphatase activity"/>
    <property type="evidence" value="ECO:0007669"/>
    <property type="project" value="UniProtKB-ARBA"/>
</dbReference>
<dbReference type="Gene3D" id="3.90.1070.10">
    <property type="match status" value="1"/>
</dbReference>
<gene>
    <name evidence="3" type="ORF">Metal_2939</name>
</gene>
<evidence type="ECO:0000313" key="4">
    <source>
        <dbReference type="Proteomes" id="UP000005090"/>
    </source>
</evidence>
<accession>H8GLU3</accession>
<evidence type="ECO:0000256" key="1">
    <source>
        <dbReference type="ARBA" id="ARBA00022801"/>
    </source>
</evidence>
<dbReference type="STRING" id="686340.Metal_2939"/>
<dbReference type="AlphaFoldDB" id="H8GLU3"/>
<dbReference type="InterPro" id="IPR006379">
    <property type="entry name" value="HAD-SF_hydro_IIB"/>
</dbReference>
<dbReference type="SFLD" id="SFLDS00003">
    <property type="entry name" value="Haloacid_Dehalogenase"/>
    <property type="match status" value="1"/>
</dbReference>
<dbReference type="eggNOG" id="COG0561">
    <property type="taxonomic scope" value="Bacteria"/>
</dbReference>
<dbReference type="SUPFAM" id="SSF56784">
    <property type="entry name" value="HAD-like"/>
    <property type="match status" value="1"/>
</dbReference>
<dbReference type="HOGENOM" id="CLU_030534_2_0_6"/>
<proteinExistence type="predicted"/>
<organism evidence="3 4">
    <name type="scientific">Methylomicrobium album BG8</name>
    <dbReference type="NCBI Taxonomy" id="686340"/>
    <lineage>
        <taxon>Bacteria</taxon>
        <taxon>Pseudomonadati</taxon>
        <taxon>Pseudomonadota</taxon>
        <taxon>Gammaproteobacteria</taxon>
        <taxon>Methylococcales</taxon>
        <taxon>Methylococcaceae</taxon>
        <taxon>Methylomicrobium</taxon>
    </lineage>
</organism>
<dbReference type="Proteomes" id="UP000005090">
    <property type="component" value="Chromosome"/>
</dbReference>
<evidence type="ECO:0000313" key="3">
    <source>
        <dbReference type="EMBL" id="EIC30620.1"/>
    </source>
</evidence>
<dbReference type="SFLD" id="SFLDG01141">
    <property type="entry name" value="C2.B.1:_Sucrose_Phosphatase_Li"/>
    <property type="match status" value="1"/>
</dbReference>
<dbReference type="Gene3D" id="3.40.50.1000">
    <property type="entry name" value="HAD superfamily/HAD-like"/>
    <property type="match status" value="1"/>
</dbReference>
<name>H8GLU3_METAL</name>
<feature type="domain" description="Sucrose phosphatase-like" evidence="2">
    <location>
        <begin position="17"/>
        <end position="284"/>
    </location>
</feature>
<protein>
    <submittedName>
        <fullName evidence="3">HAD-superfamily hydrolase, subfamily IIB</fullName>
    </submittedName>
</protein>
<dbReference type="EMBL" id="CM001475">
    <property type="protein sequence ID" value="EIC30620.1"/>
    <property type="molecule type" value="Genomic_DNA"/>
</dbReference>
<dbReference type="InterPro" id="IPR036412">
    <property type="entry name" value="HAD-like_sf"/>
</dbReference>
<dbReference type="GO" id="GO:0000287">
    <property type="term" value="F:magnesium ion binding"/>
    <property type="evidence" value="ECO:0007669"/>
    <property type="project" value="UniProtKB-ARBA"/>
</dbReference>
<dbReference type="PANTHER" id="PTHR46521">
    <property type="entry name" value="SUCROSE-PHOSPHATASE 2-RELATED"/>
    <property type="match status" value="1"/>
</dbReference>
<dbReference type="NCBIfam" id="TIGR01484">
    <property type="entry name" value="HAD-SF-IIB"/>
    <property type="match status" value="1"/>
</dbReference>
<keyword evidence="1 3" id="KW-0378">Hydrolase</keyword>
<sequence>MTFLAISLGIRKLMLKRLLICTDLDRTLLPNGRQPESPGARERFACLAARPEVMLAYVSGRHRALVEEAIRDYALPLPDWVIGDVGTTIYRVRRGIWRHWPEWEQDIGSDWRGLEAKDLRPLFADLPDLCLQEEAKQNRYKLSYYLPPYIDAEALQQEMGRRLCASNLTAGLIHSVDEQTGTGLLDVLPARATKLHAVEFLMRHQAFAVADTVYAGDSGNDLPVIVSPIRSVLVANAAADVVEKAERLAAKQGSTNAFYRARGGFLGMNGNYSAGILEGVAHYHPDAVLWMKEDNER</sequence>
<keyword evidence="4" id="KW-1185">Reference proteome</keyword>
<dbReference type="PANTHER" id="PTHR46521:SF4">
    <property type="entry name" value="SUCROSE-PHOSPHATASE 2-RELATED"/>
    <property type="match status" value="1"/>
</dbReference>
<reference evidence="3 4" key="1">
    <citation type="journal article" date="2013" name="Genome Announc.">
        <title>Genome Sequence of the Obligate Gammaproteobacterial Methanotroph Methylomicrobium album Strain BG8.</title>
        <authorList>
            <person name="Kits K.D."/>
            <person name="Kalyuzhnaya M.G."/>
            <person name="Klotz M.G."/>
            <person name="Jetten M.S."/>
            <person name="Op den Camp H.J."/>
            <person name="Vuilleumier S."/>
            <person name="Bringel F."/>
            <person name="Dispirito A.A."/>
            <person name="Murrell J.C."/>
            <person name="Bruce D."/>
            <person name="Cheng J.F."/>
            <person name="Copeland A."/>
            <person name="Goodwin L."/>
            <person name="Hauser L."/>
            <person name="Lajus A."/>
            <person name="Land M.L."/>
            <person name="Lapidus A."/>
            <person name="Lucas S."/>
            <person name="Medigue C."/>
            <person name="Pitluck S."/>
            <person name="Woyke T."/>
            <person name="Zeytun A."/>
            <person name="Stein L.Y."/>
        </authorList>
    </citation>
    <scope>NUCLEOTIDE SEQUENCE [LARGE SCALE GENOMIC DNA]</scope>
    <source>
        <strain evidence="3 4">BG8</strain>
    </source>
</reference>
<dbReference type="InterPro" id="IPR006380">
    <property type="entry name" value="SPP-like_dom"/>
</dbReference>
<dbReference type="SFLD" id="SFLDG01140">
    <property type="entry name" value="C2.B:_Phosphomannomutase_and_P"/>
    <property type="match status" value="1"/>
</dbReference>
<dbReference type="InterPro" id="IPR023214">
    <property type="entry name" value="HAD_sf"/>
</dbReference>
<dbReference type="Pfam" id="PF05116">
    <property type="entry name" value="S6PP"/>
    <property type="match status" value="1"/>
</dbReference>
<dbReference type="InterPro" id="IPR051518">
    <property type="entry name" value="Sucrose_Phosphatase"/>
</dbReference>
<evidence type="ECO:0000259" key="2">
    <source>
        <dbReference type="Pfam" id="PF05116"/>
    </source>
</evidence>